<evidence type="ECO:0000256" key="1">
    <source>
        <dbReference type="SAM" id="Phobius"/>
    </source>
</evidence>
<organism evidence="3 4">
    <name type="scientific">Stieleria varia</name>
    <dbReference type="NCBI Taxonomy" id="2528005"/>
    <lineage>
        <taxon>Bacteria</taxon>
        <taxon>Pseudomonadati</taxon>
        <taxon>Planctomycetota</taxon>
        <taxon>Planctomycetia</taxon>
        <taxon>Pirellulales</taxon>
        <taxon>Pirellulaceae</taxon>
        <taxon>Stieleria</taxon>
    </lineage>
</organism>
<dbReference type="InterPro" id="IPR014263">
    <property type="entry name" value="Methanolan_biosynth_EpsI"/>
</dbReference>
<evidence type="ECO:0000313" key="3">
    <source>
        <dbReference type="EMBL" id="TWU01258.1"/>
    </source>
</evidence>
<proteinExistence type="predicted"/>
<dbReference type="Proteomes" id="UP000320176">
    <property type="component" value="Unassembled WGS sequence"/>
</dbReference>
<evidence type="ECO:0000313" key="4">
    <source>
        <dbReference type="Proteomes" id="UP000320176"/>
    </source>
</evidence>
<keyword evidence="1" id="KW-0472">Membrane</keyword>
<comment type="caution">
    <text evidence="3">The sequence shown here is derived from an EMBL/GenBank/DDBJ whole genome shotgun (WGS) entry which is preliminary data.</text>
</comment>
<dbReference type="RefSeq" id="WP_146521706.1">
    <property type="nucleotide sequence ID" value="NZ_CP151726.1"/>
</dbReference>
<name>A0A5C6AP26_9BACT</name>
<keyword evidence="4" id="KW-1185">Reference proteome</keyword>
<protein>
    <recommendedName>
        <fullName evidence="2">Methanolan biosynthesis EpsI domain-containing protein</fullName>
    </recommendedName>
</protein>
<dbReference type="AlphaFoldDB" id="A0A5C6AP26"/>
<reference evidence="3 4" key="1">
    <citation type="submission" date="2019-02" db="EMBL/GenBank/DDBJ databases">
        <title>Deep-cultivation of Planctomycetes and their phenomic and genomic characterization uncovers novel biology.</title>
        <authorList>
            <person name="Wiegand S."/>
            <person name="Jogler M."/>
            <person name="Boedeker C."/>
            <person name="Pinto D."/>
            <person name="Vollmers J."/>
            <person name="Rivas-Marin E."/>
            <person name="Kohn T."/>
            <person name="Peeters S.H."/>
            <person name="Heuer A."/>
            <person name="Rast P."/>
            <person name="Oberbeckmann S."/>
            <person name="Bunk B."/>
            <person name="Jeske O."/>
            <person name="Meyerdierks A."/>
            <person name="Storesund J.E."/>
            <person name="Kallscheuer N."/>
            <person name="Luecker S."/>
            <person name="Lage O.M."/>
            <person name="Pohl T."/>
            <person name="Merkel B.J."/>
            <person name="Hornburger P."/>
            <person name="Mueller R.-W."/>
            <person name="Bruemmer F."/>
            <person name="Labrenz M."/>
            <person name="Spormann A.M."/>
            <person name="Op Den Camp H."/>
            <person name="Overmann J."/>
            <person name="Amann R."/>
            <person name="Jetten M.S.M."/>
            <person name="Mascher T."/>
            <person name="Medema M.H."/>
            <person name="Devos D.P."/>
            <person name="Kaster A.-K."/>
            <person name="Ovreas L."/>
            <person name="Rohde M."/>
            <person name="Galperin M.Y."/>
            <person name="Jogler C."/>
        </authorList>
    </citation>
    <scope>NUCLEOTIDE SEQUENCE [LARGE SCALE GENOMIC DNA]</scope>
    <source>
        <strain evidence="3 4">Pla52n</strain>
    </source>
</reference>
<keyword evidence="1" id="KW-0812">Transmembrane</keyword>
<dbReference type="Pfam" id="PF11984">
    <property type="entry name" value="DUF3485"/>
    <property type="match status" value="1"/>
</dbReference>
<feature type="transmembrane region" description="Helical" evidence="1">
    <location>
        <begin position="21"/>
        <end position="39"/>
    </location>
</feature>
<keyword evidence="1" id="KW-1133">Transmembrane helix</keyword>
<feature type="domain" description="Methanolan biosynthesis EpsI" evidence="2">
    <location>
        <begin position="25"/>
        <end position="175"/>
    </location>
</feature>
<dbReference type="EMBL" id="SJPN01000005">
    <property type="protein sequence ID" value="TWU01258.1"/>
    <property type="molecule type" value="Genomic_DNA"/>
</dbReference>
<evidence type="ECO:0000259" key="2">
    <source>
        <dbReference type="Pfam" id="PF11984"/>
    </source>
</evidence>
<accession>A0A5C6AP26</accession>
<sequence>MTETTSSPRTRSRRFGKRTRGVTICVAAILLSGILHGYLDGRWVDKPNLQRIGAQLAELPSKCGDWELADEGELDERAAEMLQCHGSLVREYWNPASGQRVNVAVLFGPRGPIAVHVPEICYSSRGTEPAGPTTVLTLKTDDQLDQLWRVEFQREGSEEPHLEVCYGWSDGGRWQAAKYPRVWLTDQLYKVQVAGPPGTDGQPSPVQDFLKSFLPALNHQISQNT</sequence>
<dbReference type="OrthoDB" id="288208at2"/>
<gene>
    <name evidence="3" type="ORF">Pla52n_46320</name>
</gene>